<dbReference type="AlphaFoldDB" id="A0A644V375"/>
<dbReference type="EMBL" id="VSSQ01000211">
    <property type="protein sequence ID" value="MPL85780.1"/>
    <property type="molecule type" value="Genomic_DNA"/>
</dbReference>
<protein>
    <submittedName>
        <fullName evidence="1">Uncharacterized protein</fullName>
    </submittedName>
</protein>
<organism evidence="1">
    <name type="scientific">bioreactor metagenome</name>
    <dbReference type="NCBI Taxonomy" id="1076179"/>
    <lineage>
        <taxon>unclassified sequences</taxon>
        <taxon>metagenomes</taxon>
        <taxon>ecological metagenomes</taxon>
    </lineage>
</organism>
<evidence type="ECO:0000313" key="1">
    <source>
        <dbReference type="EMBL" id="MPL85780.1"/>
    </source>
</evidence>
<gene>
    <name evidence="1" type="ORF">SDC9_31753</name>
</gene>
<sequence length="93" mass="9924">MKSRIADELGAVTGLCFGNGYAACQALGSKVVQESKKEVPSAVIGMTDLAGRGHCQKVIPNEYMTYAVTWEMFLAIEAAASKSFFPDDDMGVV</sequence>
<reference evidence="1" key="1">
    <citation type="submission" date="2019-08" db="EMBL/GenBank/DDBJ databases">
        <authorList>
            <person name="Kucharzyk K."/>
            <person name="Murdoch R.W."/>
            <person name="Higgins S."/>
            <person name="Loffler F."/>
        </authorList>
    </citation>
    <scope>NUCLEOTIDE SEQUENCE</scope>
</reference>
<proteinExistence type="predicted"/>
<name>A0A644V375_9ZZZZ</name>
<accession>A0A644V375</accession>
<comment type="caution">
    <text evidence="1">The sequence shown here is derived from an EMBL/GenBank/DDBJ whole genome shotgun (WGS) entry which is preliminary data.</text>
</comment>